<dbReference type="Gene3D" id="1.10.10.10">
    <property type="entry name" value="Winged helix-like DNA-binding domain superfamily/Winged helix DNA-binding domain"/>
    <property type="match status" value="1"/>
</dbReference>
<feature type="domain" description="RNA polymerase sigma factor 70 region 4 type 2" evidence="6">
    <location>
        <begin position="128"/>
        <end position="176"/>
    </location>
</feature>
<keyword evidence="2" id="KW-0805">Transcription regulation</keyword>
<evidence type="ECO:0000313" key="10">
    <source>
        <dbReference type="Proteomes" id="UP000746584"/>
    </source>
</evidence>
<name>A0A8H9G8Y0_9MICO</name>
<keyword evidence="3" id="KW-0731">Sigma factor</keyword>
<dbReference type="PANTHER" id="PTHR43133:SF66">
    <property type="entry name" value="ECF RNA POLYMERASE SIGMA FACTOR SIGK"/>
    <property type="match status" value="1"/>
</dbReference>
<dbReference type="SUPFAM" id="SSF88946">
    <property type="entry name" value="Sigma2 domain of RNA polymerase sigma factors"/>
    <property type="match status" value="1"/>
</dbReference>
<dbReference type="InterPro" id="IPR036388">
    <property type="entry name" value="WH-like_DNA-bd_sf"/>
</dbReference>
<evidence type="ECO:0000259" key="6">
    <source>
        <dbReference type="Pfam" id="PF08281"/>
    </source>
</evidence>
<evidence type="ECO:0000256" key="1">
    <source>
        <dbReference type="ARBA" id="ARBA00010641"/>
    </source>
</evidence>
<dbReference type="SUPFAM" id="SSF88659">
    <property type="entry name" value="Sigma3 and sigma4 domains of RNA polymerase sigma factors"/>
    <property type="match status" value="1"/>
</dbReference>
<dbReference type="EMBL" id="JAFBCG010000001">
    <property type="protein sequence ID" value="MBM7803618.1"/>
    <property type="molecule type" value="Genomic_DNA"/>
</dbReference>
<dbReference type="EMBL" id="BMOI01000006">
    <property type="protein sequence ID" value="GGK99222.1"/>
    <property type="molecule type" value="Genomic_DNA"/>
</dbReference>
<comment type="caution">
    <text evidence="7">The sequence shown here is derived from an EMBL/GenBank/DDBJ whole genome shotgun (WGS) entry which is preliminary data.</text>
</comment>
<dbReference type="InterPro" id="IPR007627">
    <property type="entry name" value="RNA_pol_sigma70_r2"/>
</dbReference>
<accession>A0A8H9G8Y0</accession>
<dbReference type="GO" id="GO:0006352">
    <property type="term" value="P:DNA-templated transcription initiation"/>
    <property type="evidence" value="ECO:0007669"/>
    <property type="project" value="InterPro"/>
</dbReference>
<evidence type="ECO:0000313" key="7">
    <source>
        <dbReference type="EMBL" id="GGK99222.1"/>
    </source>
</evidence>
<dbReference type="AlphaFoldDB" id="A0A8H9G8Y0"/>
<evidence type="ECO:0000313" key="9">
    <source>
        <dbReference type="Proteomes" id="UP000648535"/>
    </source>
</evidence>
<feature type="domain" description="RNA polymerase sigma-70 region 2" evidence="5">
    <location>
        <begin position="30"/>
        <end position="94"/>
    </location>
</feature>
<dbReference type="RefSeq" id="WP_148286088.1">
    <property type="nucleotide sequence ID" value="NZ_BMOI01000006.1"/>
</dbReference>
<dbReference type="Proteomes" id="UP000648535">
    <property type="component" value="Unassembled WGS sequence"/>
</dbReference>
<dbReference type="NCBIfam" id="TIGR02937">
    <property type="entry name" value="sigma70-ECF"/>
    <property type="match status" value="1"/>
</dbReference>
<proteinExistence type="inferred from homology"/>
<protein>
    <submittedName>
        <fullName evidence="7">RNA polymerase sigma factor SigK</fullName>
    </submittedName>
    <submittedName>
        <fullName evidence="8">RNA polymerase sigma-70 factor (ECF subfamily)</fullName>
    </submittedName>
</protein>
<evidence type="ECO:0000256" key="2">
    <source>
        <dbReference type="ARBA" id="ARBA00023015"/>
    </source>
</evidence>
<sequence>MHADLLAVRAEERALMLAVAGGDQAAFTALHRRLRPIVERYVRHQLTDPTQAEEVVQDVFLELWTIAGRYDPSHSVIAWVRTIANRRAIDRVRKSVADRDRDLRIGARDHEPVDLASQERAESVLDRTALRRAIVRLPPRQREAVVLRHLVGLSGPELAAELGLPLGTAKTRARDGVLTLRRTMASQRAAR</sequence>
<dbReference type="Gene3D" id="1.10.1740.10">
    <property type="match status" value="1"/>
</dbReference>
<dbReference type="InterPro" id="IPR014284">
    <property type="entry name" value="RNA_pol_sigma-70_dom"/>
</dbReference>
<reference evidence="7" key="2">
    <citation type="submission" date="2020-09" db="EMBL/GenBank/DDBJ databases">
        <authorList>
            <person name="Sun Q."/>
            <person name="Ohkuma M."/>
        </authorList>
    </citation>
    <scope>NUCLEOTIDE SEQUENCE</scope>
    <source>
        <strain evidence="7">JCM 1480</strain>
    </source>
</reference>
<dbReference type="CDD" id="cd06171">
    <property type="entry name" value="Sigma70_r4"/>
    <property type="match status" value="1"/>
</dbReference>
<dbReference type="PANTHER" id="PTHR43133">
    <property type="entry name" value="RNA POLYMERASE ECF-TYPE SIGMA FACTO"/>
    <property type="match status" value="1"/>
</dbReference>
<keyword evidence="4" id="KW-0804">Transcription</keyword>
<evidence type="ECO:0000256" key="4">
    <source>
        <dbReference type="ARBA" id="ARBA00023163"/>
    </source>
</evidence>
<evidence type="ECO:0000256" key="3">
    <source>
        <dbReference type="ARBA" id="ARBA00023082"/>
    </source>
</evidence>
<comment type="similarity">
    <text evidence="1">Belongs to the sigma-70 factor family. ECF subfamily.</text>
</comment>
<reference evidence="8 10" key="3">
    <citation type="submission" date="2021-01" db="EMBL/GenBank/DDBJ databases">
        <title>Sequencing the genomes of 1000 actinobacteria strains.</title>
        <authorList>
            <person name="Klenk H.-P."/>
        </authorList>
    </citation>
    <scope>NUCLEOTIDE SEQUENCE [LARGE SCALE GENOMIC DNA]</scope>
    <source>
        <strain evidence="8 10">DSM 20542</strain>
    </source>
</reference>
<dbReference type="Pfam" id="PF04542">
    <property type="entry name" value="Sigma70_r2"/>
    <property type="match status" value="1"/>
</dbReference>
<dbReference type="GO" id="GO:0003677">
    <property type="term" value="F:DNA binding"/>
    <property type="evidence" value="ECO:0007669"/>
    <property type="project" value="InterPro"/>
</dbReference>
<keyword evidence="10" id="KW-1185">Reference proteome</keyword>
<dbReference type="InterPro" id="IPR013249">
    <property type="entry name" value="RNA_pol_sigma70_r4_t2"/>
</dbReference>
<evidence type="ECO:0000259" key="5">
    <source>
        <dbReference type="Pfam" id="PF04542"/>
    </source>
</evidence>
<dbReference type="InterPro" id="IPR013325">
    <property type="entry name" value="RNA_pol_sigma_r2"/>
</dbReference>
<gene>
    <name evidence="7" type="ORF">GCM10009769_16660</name>
    <name evidence="8" type="ORF">JOE58_002869</name>
</gene>
<evidence type="ECO:0000313" key="8">
    <source>
        <dbReference type="EMBL" id="MBM7803618.1"/>
    </source>
</evidence>
<reference evidence="7" key="1">
    <citation type="journal article" date="2014" name="Int. J. Syst. Evol. Microbiol.">
        <title>Complete genome sequence of Corynebacterium casei LMG S-19264T (=DSM 44701T), isolated from a smear-ripened cheese.</title>
        <authorList>
            <consortium name="US DOE Joint Genome Institute (JGI-PGF)"/>
            <person name="Walter F."/>
            <person name="Albersmeier A."/>
            <person name="Kalinowski J."/>
            <person name="Ruckert C."/>
        </authorList>
    </citation>
    <scope>NUCLEOTIDE SEQUENCE</scope>
    <source>
        <strain evidence="7">JCM 1480</strain>
    </source>
</reference>
<dbReference type="InterPro" id="IPR039425">
    <property type="entry name" value="RNA_pol_sigma-70-like"/>
</dbReference>
<dbReference type="InterPro" id="IPR013324">
    <property type="entry name" value="RNA_pol_sigma_r3/r4-like"/>
</dbReference>
<organism evidence="7 9">
    <name type="scientific">Curtobacterium luteum</name>
    <dbReference type="NCBI Taxonomy" id="33881"/>
    <lineage>
        <taxon>Bacteria</taxon>
        <taxon>Bacillati</taxon>
        <taxon>Actinomycetota</taxon>
        <taxon>Actinomycetes</taxon>
        <taxon>Micrococcales</taxon>
        <taxon>Microbacteriaceae</taxon>
        <taxon>Curtobacterium</taxon>
    </lineage>
</organism>
<dbReference type="Proteomes" id="UP000746584">
    <property type="component" value="Unassembled WGS sequence"/>
</dbReference>
<dbReference type="GO" id="GO:0016987">
    <property type="term" value="F:sigma factor activity"/>
    <property type="evidence" value="ECO:0007669"/>
    <property type="project" value="UniProtKB-KW"/>
</dbReference>
<dbReference type="Pfam" id="PF08281">
    <property type="entry name" value="Sigma70_r4_2"/>
    <property type="match status" value="1"/>
</dbReference>